<comment type="subcellular location">
    <subcellularLocation>
        <location evidence="1">Membrane</location>
        <topology evidence="1">Multi-pass membrane protein</topology>
    </subcellularLocation>
</comment>
<evidence type="ECO:0000313" key="8">
    <source>
        <dbReference type="Proteomes" id="UP001390339"/>
    </source>
</evidence>
<evidence type="ECO:0000256" key="3">
    <source>
        <dbReference type="ARBA" id="ARBA00022989"/>
    </source>
</evidence>
<dbReference type="SUPFAM" id="SSF103473">
    <property type="entry name" value="MFS general substrate transporter"/>
    <property type="match status" value="1"/>
</dbReference>
<dbReference type="EMBL" id="JAPCWZ010000007">
    <property type="protein sequence ID" value="KAK8857233.1"/>
    <property type="molecule type" value="Genomic_DNA"/>
</dbReference>
<dbReference type="Proteomes" id="UP001390339">
    <property type="component" value="Unassembled WGS sequence"/>
</dbReference>
<feature type="transmembrane region" description="Helical" evidence="6">
    <location>
        <begin position="274"/>
        <end position="293"/>
    </location>
</feature>
<feature type="transmembrane region" description="Helical" evidence="6">
    <location>
        <begin position="157"/>
        <end position="176"/>
    </location>
</feature>
<evidence type="ECO:0000256" key="5">
    <source>
        <dbReference type="SAM" id="MobiDB-lite"/>
    </source>
</evidence>
<dbReference type="InterPro" id="IPR011701">
    <property type="entry name" value="MFS"/>
</dbReference>
<evidence type="ECO:0000256" key="4">
    <source>
        <dbReference type="ARBA" id="ARBA00023136"/>
    </source>
</evidence>
<feature type="region of interest" description="Disordered" evidence="5">
    <location>
        <begin position="566"/>
        <end position="600"/>
    </location>
</feature>
<keyword evidence="3 6" id="KW-1133">Transmembrane helix</keyword>
<reference evidence="7 8" key="1">
    <citation type="journal article" date="2024" name="IMA Fungus">
        <title>Apiospora arundinis, a panoply of carbohydrate-active enzymes and secondary metabolites.</title>
        <authorList>
            <person name="Sorensen T."/>
            <person name="Petersen C."/>
            <person name="Muurmann A.T."/>
            <person name="Christiansen J.V."/>
            <person name="Brundto M.L."/>
            <person name="Overgaard C.K."/>
            <person name="Boysen A.T."/>
            <person name="Wollenberg R.D."/>
            <person name="Larsen T.O."/>
            <person name="Sorensen J.L."/>
            <person name="Nielsen K.L."/>
            <person name="Sondergaard T.E."/>
        </authorList>
    </citation>
    <scope>NUCLEOTIDE SEQUENCE [LARGE SCALE GENOMIC DNA]</scope>
    <source>
        <strain evidence="7 8">AAU 773</strain>
    </source>
</reference>
<feature type="compositionally biased region" description="Low complexity" evidence="5">
    <location>
        <begin position="28"/>
        <end position="46"/>
    </location>
</feature>
<name>A0ABR2I4E1_9PEZI</name>
<feature type="transmembrane region" description="Helical" evidence="6">
    <location>
        <begin position="525"/>
        <end position="548"/>
    </location>
</feature>
<feature type="transmembrane region" description="Helical" evidence="6">
    <location>
        <begin position="387"/>
        <end position="408"/>
    </location>
</feature>
<feature type="transmembrane region" description="Helical" evidence="6">
    <location>
        <begin position="117"/>
        <end position="137"/>
    </location>
</feature>
<feature type="transmembrane region" description="Helical" evidence="6">
    <location>
        <begin position="243"/>
        <end position="267"/>
    </location>
</feature>
<dbReference type="Pfam" id="PF07690">
    <property type="entry name" value="MFS_1"/>
    <property type="match status" value="1"/>
</dbReference>
<proteinExistence type="predicted"/>
<organism evidence="7 8">
    <name type="scientific">Apiospora arundinis</name>
    <dbReference type="NCBI Taxonomy" id="335852"/>
    <lineage>
        <taxon>Eukaryota</taxon>
        <taxon>Fungi</taxon>
        <taxon>Dikarya</taxon>
        <taxon>Ascomycota</taxon>
        <taxon>Pezizomycotina</taxon>
        <taxon>Sordariomycetes</taxon>
        <taxon>Xylariomycetidae</taxon>
        <taxon>Amphisphaeriales</taxon>
        <taxon>Apiosporaceae</taxon>
        <taxon>Apiospora</taxon>
    </lineage>
</organism>
<feature type="transmembrane region" description="Helical" evidence="6">
    <location>
        <begin position="428"/>
        <end position="449"/>
    </location>
</feature>
<evidence type="ECO:0000256" key="1">
    <source>
        <dbReference type="ARBA" id="ARBA00004141"/>
    </source>
</evidence>
<dbReference type="InterPro" id="IPR036259">
    <property type="entry name" value="MFS_trans_sf"/>
</dbReference>
<gene>
    <name evidence="7" type="ORF">PGQ11_013145</name>
</gene>
<feature type="region of interest" description="Disordered" evidence="5">
    <location>
        <begin position="1"/>
        <end position="97"/>
    </location>
</feature>
<keyword evidence="2 6" id="KW-0812">Transmembrane</keyword>
<evidence type="ECO:0000256" key="2">
    <source>
        <dbReference type="ARBA" id="ARBA00022692"/>
    </source>
</evidence>
<keyword evidence="8" id="KW-1185">Reference proteome</keyword>
<feature type="transmembrane region" description="Helical" evidence="6">
    <location>
        <begin position="349"/>
        <end position="375"/>
    </location>
</feature>
<comment type="caution">
    <text evidence="7">The sequence shown here is derived from an EMBL/GenBank/DDBJ whole genome shotgun (WGS) entry which is preliminary data.</text>
</comment>
<sequence>MADHHHHPEPTTNDTMAQHRRPDGTGTGSTSTSTETSPAPHPATTHTDGKHISKKNTNSSYNDNKDEDGDGGLPGAGQAAAALDPGKETRTADGRRVLGEDDAEDALSFGMPEWRKWMILVIILLIQTSMNSNASMYGFAVDGLAEKYEVTPETARLGQMAFLVAYAFGCELWAPWSEEIGRWPTQQASLFLVNIWQISSALSPTFGGVIASRVLGGLSTSGGSVTLGVIADMYRPEDTGFQYAVAFVILSSVGGSPAGAVIGGFVGQYRSVEWIFWTLLIMGGIVQVVHFFLVPETNPFILLDREAKKRRKNGQEVYGPNEVKVKRFSLKETGKIWWRPYYMLLTEPIVIWLSLLSGFSDMLVFVFLEAFTPIFKQYGFETHQIGLAFMGTIVAYIIAYCTYLPVIWHHNKTRKIDPDRLSPESRLWWLLWLAPLLPIGLFGFAWTSFGPDKSHWIAPIIFAAVIGISNYGVYKSSIDYMLAAYGPFGASATGGNDFARDFLAGIAALYAHPFYESVGPKEYHLVYPSTILACMGVIFIIPIYIFYWKGPQIRLRSKFAQELEKSRQERLSRKKRRTSSVAAGAGEKATMKQAQHVEDV</sequence>
<feature type="transmembrane region" description="Helical" evidence="6">
    <location>
        <begin position="456"/>
        <end position="474"/>
    </location>
</feature>
<evidence type="ECO:0000313" key="7">
    <source>
        <dbReference type="EMBL" id="KAK8857233.1"/>
    </source>
</evidence>
<feature type="transmembrane region" description="Helical" evidence="6">
    <location>
        <begin position="188"/>
        <end position="211"/>
    </location>
</feature>
<dbReference type="PANTHER" id="PTHR23502:SF3">
    <property type="entry name" value="MAJOR FACILITATOR SUPERFAMILY (MFS) PROFILE DOMAIN-CONTAINING PROTEIN-RELATED"/>
    <property type="match status" value="1"/>
</dbReference>
<protein>
    <submittedName>
        <fullName evidence="7">MFS general substrate transporter</fullName>
    </submittedName>
</protein>
<dbReference type="PANTHER" id="PTHR23502">
    <property type="entry name" value="MAJOR FACILITATOR SUPERFAMILY"/>
    <property type="match status" value="1"/>
</dbReference>
<dbReference type="Gene3D" id="1.20.1250.20">
    <property type="entry name" value="MFS general substrate transporter like domains"/>
    <property type="match status" value="1"/>
</dbReference>
<feature type="compositionally biased region" description="Basic and acidic residues" evidence="5">
    <location>
        <begin position="85"/>
        <end position="97"/>
    </location>
</feature>
<keyword evidence="4 6" id="KW-0472">Membrane</keyword>
<accession>A0ABR2I4E1</accession>
<evidence type="ECO:0000256" key="6">
    <source>
        <dbReference type="SAM" id="Phobius"/>
    </source>
</evidence>